<sequence length="1172" mass="133042">MSLTMDDDGVEAPRGRSRRRNSLLSKQLAVAVKSVQWSYAIFWSSSPTQSGVLEWGEGCYNGEMKKRKKRYEVHYKHVLQRSNQLRKLYLCMREGDSTNTISTTHDDGYHNCNNTTSMLLSPDDLSDEEWYYVVSMSYVFSPSQCLPGRALATGETIWLCNAQYADSKLFSRSLLARTVVCFPYLGGVIELGVTELISEDPSLLQHIKSCLLETSKPDCPSNNFSAHQYNADDDKKNQMKIKISEVNSALQENPQIQFGISDLMLDEDLHYKRTVSTLLKYAADKSKMKNSHHRQPELVSSNSGSSFLRWKQPSSNLLLKHSNSQNVLRKILHDVPLMHSVDTKRLSTNKMFGLNQDDPSVKRKENEKFSVLRAMVPTVNEVDKEEILNNTIKYLQELEERVEELESCMGSVNFVGKQRKTKKSLNDSVLIEETSGNYDDSTKIDGNSGETEQAVTVLRDETHFRVKLKETEVVMEVRCSYRDYIVADIMETLSKLHMDAFSVRSHTLNGFLTLNLKAKLREAAVASVGMIKRELRRVIGRPVYYVLLQCGTKEYRSKLSKAGHNDNALWNQKFVFDFPMSQWKKLTHIKFRTMDKELFKDGGFVGETIIDLKGIITEGGDRGYMEVKPAPYNVVLDDDTFKGVLKLGFRFTAADKLRRKAWEQKIEGKNSEEAMNSTTLTLMKVPLVRFLLFTAAWASMQDENEDANYHQSRRSIDPNDQSASETPVYSSMSIDSFVYPRTCSESTSGFSDQIDHETNSFCSDASPSDWPVLTESKSSKCLSTGLEMQSNGNLPVQEISEAELETMKERFSKLLLGEDMSGSGKGVCTAVTISNAITNLYATVFGQNLRLEPLETEKRALWKREMKCLLSVCDYIVEFIPRCQSLSNGTTVEVMESRPRADIYINLPALRKLDSMLMEALDSFQNTEFWYAEEGSLSMKSARSATGSFRKVIVQRKEEKWWLPVPLVPPEGLSDIARKQLKNKRESTNQIHKAAMAINSSILSEMEIPDSYMATLPKCGKSSVGDSIYRYMSGSGRFFPEKLLDCLNIASEHEAVQLADRVEASMYTWRRKACLSNSKNSWNLVKDLMSTTERTDKNYVMAERAETLLFCLKQRYPELSQTSLDICKIQYNKDVGKAVLESYSRVLEGLAFNIVAWIDDVLYVDKTMSGSE</sequence>
<evidence type="ECO:0000313" key="12">
    <source>
        <dbReference type="EMBL" id="CAF1702992.1"/>
    </source>
</evidence>
<dbReference type="Gene3D" id="1.20.58.2010">
    <property type="entry name" value="PRONE domain, subdomain 1"/>
    <property type="match status" value="2"/>
</dbReference>
<organism evidence="12">
    <name type="scientific">Brassica napus</name>
    <name type="common">Rape</name>
    <dbReference type="NCBI Taxonomy" id="3708"/>
    <lineage>
        <taxon>Eukaryota</taxon>
        <taxon>Viridiplantae</taxon>
        <taxon>Streptophyta</taxon>
        <taxon>Embryophyta</taxon>
        <taxon>Tracheophyta</taxon>
        <taxon>Spermatophyta</taxon>
        <taxon>Magnoliopsida</taxon>
        <taxon>eudicotyledons</taxon>
        <taxon>Gunneridae</taxon>
        <taxon>Pentapetalae</taxon>
        <taxon>rosids</taxon>
        <taxon>malvids</taxon>
        <taxon>Brassicales</taxon>
        <taxon>Brassicaceae</taxon>
        <taxon>Brassiceae</taxon>
        <taxon>Brassica</taxon>
    </lineage>
</organism>
<dbReference type="InterPro" id="IPR005512">
    <property type="entry name" value="PRONE_dom"/>
</dbReference>
<dbReference type="SUPFAM" id="SSF47459">
    <property type="entry name" value="HLH, helix-loop-helix DNA-binding domain"/>
    <property type="match status" value="1"/>
</dbReference>
<protein>
    <submittedName>
        <fullName evidence="12">(rape) hypothetical protein</fullName>
    </submittedName>
</protein>
<feature type="compositionally biased region" description="Acidic residues" evidence="8">
    <location>
        <begin position="1"/>
        <end position="10"/>
    </location>
</feature>
<dbReference type="InterPro" id="IPR038937">
    <property type="entry name" value="RopGEF"/>
</dbReference>
<keyword evidence="2 7" id="KW-0344">Guanine-nucleotide releasing factor</keyword>
<dbReference type="Pfam" id="PF14215">
    <property type="entry name" value="bHLH-MYC_N"/>
    <property type="match status" value="1"/>
</dbReference>
<evidence type="ECO:0000256" key="8">
    <source>
        <dbReference type="SAM" id="MobiDB-lite"/>
    </source>
</evidence>
<dbReference type="SUPFAM" id="SSF49562">
    <property type="entry name" value="C2 domain (Calcium/lipid-binding domain, CaLB)"/>
    <property type="match status" value="1"/>
</dbReference>
<feature type="domain" description="PRONE" evidence="11">
    <location>
        <begin position="794"/>
        <end position="1172"/>
    </location>
</feature>
<dbReference type="AlphaFoldDB" id="A0A816IEZ9"/>
<dbReference type="PANTHER" id="PTHR33101">
    <property type="entry name" value="ROP GUANINE NUCLEOTIDE EXCHANGE FACTOR 1"/>
    <property type="match status" value="1"/>
</dbReference>
<evidence type="ECO:0000256" key="4">
    <source>
        <dbReference type="ARBA" id="ARBA00023125"/>
    </source>
</evidence>
<reference evidence="12" key="1">
    <citation type="submission" date="2021-01" db="EMBL/GenBank/DDBJ databases">
        <authorList>
            <consortium name="Genoscope - CEA"/>
            <person name="William W."/>
        </authorList>
    </citation>
    <scope>NUCLEOTIDE SEQUENCE</scope>
</reference>
<dbReference type="GO" id="GO:0080090">
    <property type="term" value="P:regulation of primary metabolic process"/>
    <property type="evidence" value="ECO:0007669"/>
    <property type="project" value="UniProtKB-ARBA"/>
</dbReference>
<dbReference type="InterPro" id="IPR025610">
    <property type="entry name" value="MYC/MYB_N"/>
</dbReference>
<dbReference type="InterPro" id="IPR011598">
    <property type="entry name" value="bHLH_dom"/>
</dbReference>
<dbReference type="EMBL" id="HG994367">
    <property type="protein sequence ID" value="CAF1702992.1"/>
    <property type="molecule type" value="Genomic_DNA"/>
</dbReference>
<dbReference type="PANTHER" id="PTHR33101:SF47">
    <property type="entry name" value="ROP GUANINE NUCLEOTIDE EXCHANGE FACTOR 2-RELATED"/>
    <property type="match status" value="1"/>
</dbReference>
<feature type="domain" description="C2" evidence="9">
    <location>
        <begin position="492"/>
        <end position="625"/>
    </location>
</feature>
<feature type="domain" description="BHLH" evidence="10">
    <location>
        <begin position="349"/>
        <end position="398"/>
    </location>
</feature>
<dbReference type="SMR" id="A0A816IEZ9"/>
<keyword evidence="3" id="KW-0805">Transcription regulation</keyword>
<dbReference type="Gene3D" id="2.60.40.150">
    <property type="entry name" value="C2 domain"/>
    <property type="match status" value="1"/>
</dbReference>
<dbReference type="GO" id="GO:0046983">
    <property type="term" value="F:protein dimerization activity"/>
    <property type="evidence" value="ECO:0007669"/>
    <property type="project" value="InterPro"/>
</dbReference>
<feature type="region of interest" description="Disordered" evidence="8">
    <location>
        <begin position="1"/>
        <end position="21"/>
    </location>
</feature>
<proteinExistence type="predicted"/>
<dbReference type="InterPro" id="IPR000008">
    <property type="entry name" value="C2_dom"/>
</dbReference>
<dbReference type="SMART" id="SM00353">
    <property type="entry name" value="HLH"/>
    <property type="match status" value="1"/>
</dbReference>
<dbReference type="InterPro" id="IPR036638">
    <property type="entry name" value="HLH_DNA-bd_sf"/>
</dbReference>
<dbReference type="Pfam" id="PF03759">
    <property type="entry name" value="PRONE"/>
    <property type="match status" value="1"/>
</dbReference>
<dbReference type="PROSITE" id="PS50004">
    <property type="entry name" value="C2"/>
    <property type="match status" value="1"/>
</dbReference>
<keyword evidence="4" id="KW-0238">DNA-binding</keyword>
<feature type="compositionally biased region" description="Polar residues" evidence="8">
    <location>
        <begin position="718"/>
        <end position="727"/>
    </location>
</feature>
<dbReference type="Pfam" id="PF00168">
    <property type="entry name" value="C2"/>
    <property type="match status" value="1"/>
</dbReference>
<dbReference type="Proteomes" id="UP001295469">
    <property type="component" value="Chromosome C03"/>
</dbReference>
<dbReference type="GO" id="GO:0005085">
    <property type="term" value="F:guanyl-nucleotide exchange factor activity"/>
    <property type="evidence" value="ECO:0007669"/>
    <property type="project" value="UniProtKB-UniRule"/>
</dbReference>
<dbReference type="PROSITE" id="PS51334">
    <property type="entry name" value="PRONE"/>
    <property type="match status" value="1"/>
</dbReference>
<keyword evidence="6" id="KW-0539">Nucleus</keyword>
<dbReference type="InterPro" id="IPR035892">
    <property type="entry name" value="C2_domain_sf"/>
</dbReference>
<evidence type="ECO:0000256" key="7">
    <source>
        <dbReference type="PROSITE-ProRule" id="PRU00663"/>
    </source>
</evidence>
<feature type="region of interest" description="Disordered" evidence="8">
    <location>
        <begin position="708"/>
        <end position="727"/>
    </location>
</feature>
<dbReference type="FunFam" id="1.20.58.2010:FF:000001">
    <property type="entry name" value="Rop guanine nucleotide exchange factor 14"/>
    <property type="match status" value="1"/>
</dbReference>
<evidence type="ECO:0000256" key="1">
    <source>
        <dbReference type="ARBA" id="ARBA00004123"/>
    </source>
</evidence>
<evidence type="ECO:0000256" key="3">
    <source>
        <dbReference type="ARBA" id="ARBA00023015"/>
    </source>
</evidence>
<evidence type="ECO:0000259" key="11">
    <source>
        <dbReference type="PROSITE" id="PS51334"/>
    </source>
</evidence>
<evidence type="ECO:0000256" key="5">
    <source>
        <dbReference type="ARBA" id="ARBA00023163"/>
    </source>
</evidence>
<dbReference type="GO" id="GO:0005634">
    <property type="term" value="C:nucleus"/>
    <property type="evidence" value="ECO:0007669"/>
    <property type="project" value="UniProtKB-SubCell"/>
</dbReference>
<name>A0A816IEZ9_BRANA</name>
<comment type="subcellular location">
    <subcellularLocation>
        <location evidence="1">Nucleus</location>
    </subcellularLocation>
</comment>
<dbReference type="FunFam" id="1.20.58.2010:FF:000003">
    <property type="entry name" value="Rop guanine nucleotide exchange factor 14"/>
    <property type="match status" value="1"/>
</dbReference>
<evidence type="ECO:0000259" key="9">
    <source>
        <dbReference type="PROSITE" id="PS50004"/>
    </source>
</evidence>
<evidence type="ECO:0000256" key="6">
    <source>
        <dbReference type="ARBA" id="ARBA00023242"/>
    </source>
</evidence>
<gene>
    <name evidence="12" type="ORF">DARMORV10_C03P39200.1</name>
</gene>
<dbReference type="PROSITE" id="PS50888">
    <property type="entry name" value="BHLH"/>
    <property type="match status" value="1"/>
</dbReference>
<dbReference type="InterPro" id="IPR054502">
    <property type="entry name" value="bHLH-TF_ACT-like_plant"/>
</dbReference>
<dbReference type="Pfam" id="PF22754">
    <property type="entry name" value="bHLH-TF_ACT-like_plant"/>
    <property type="match status" value="1"/>
</dbReference>
<evidence type="ECO:0000259" key="10">
    <source>
        <dbReference type="PROSITE" id="PS50888"/>
    </source>
</evidence>
<accession>A0A816IEZ9</accession>
<dbReference type="Gene3D" id="4.10.280.10">
    <property type="entry name" value="Helix-loop-helix DNA-binding domain"/>
    <property type="match status" value="1"/>
</dbReference>
<evidence type="ECO:0000256" key="2">
    <source>
        <dbReference type="ARBA" id="ARBA00022658"/>
    </source>
</evidence>
<keyword evidence="5" id="KW-0804">Transcription</keyword>